<dbReference type="Pfam" id="PF05114">
    <property type="entry name" value="MbnB_TglH_ChrH"/>
    <property type="match status" value="1"/>
</dbReference>
<evidence type="ECO:0000313" key="2">
    <source>
        <dbReference type="EMBL" id="RVT49623.1"/>
    </source>
</evidence>
<dbReference type="NCBIfam" id="NF003818">
    <property type="entry name" value="PRK05409.1"/>
    <property type="match status" value="1"/>
</dbReference>
<keyword evidence="3" id="KW-1185">Reference proteome</keyword>
<dbReference type="OrthoDB" id="9763101at2"/>
<dbReference type="Proteomes" id="UP000288178">
    <property type="component" value="Unassembled WGS sequence"/>
</dbReference>
<organism evidence="2 3">
    <name type="scientific">Rubrivivax albus</name>
    <dbReference type="NCBI Taxonomy" id="2499835"/>
    <lineage>
        <taxon>Bacteria</taxon>
        <taxon>Pseudomonadati</taxon>
        <taxon>Pseudomonadota</taxon>
        <taxon>Betaproteobacteria</taxon>
        <taxon>Burkholderiales</taxon>
        <taxon>Sphaerotilaceae</taxon>
        <taxon>Rubrivivax</taxon>
    </lineage>
</organism>
<dbReference type="RefSeq" id="WP_128199795.1">
    <property type="nucleotide sequence ID" value="NZ_SACT01000007.1"/>
</dbReference>
<protein>
    <recommendedName>
        <fullName evidence="1">UPF0276 protein ENE75_18405</fullName>
    </recommendedName>
</protein>
<dbReference type="InterPro" id="IPR036237">
    <property type="entry name" value="Xyl_isomerase-like_sf"/>
</dbReference>
<dbReference type="InterPro" id="IPR007801">
    <property type="entry name" value="MbnB/TglH/ChrH"/>
</dbReference>
<proteinExistence type="inferred from homology"/>
<evidence type="ECO:0000313" key="3">
    <source>
        <dbReference type="Proteomes" id="UP000288178"/>
    </source>
</evidence>
<gene>
    <name evidence="2" type="ORF">ENE75_18405</name>
</gene>
<sequence>MTTTAVLAGVGLKPQHLGALRQGPAAVDFFEVHAENYMVAGGPFPAHLQWVRERWPLSIHGVGLSIGGDAPLDATHLDRLAALLRRFEPRWFSEHLAWSSHGGHFFNDLLPLPYDLPTLLRVCDHIDQVQHRLQRRLLLENPSTYLAFSASTMDEGGFLHEVVRRTGCGLLLDVNNAYVSAVNHGQDPLAWVASLPLQAVGEIHLAGHAQDRDAAGDPLLIDDHGSPVRDEVWQLFADTVSRIRPVPTLIERDNNVPPLAALLREAEQARKLLRAAGQVGDPAPQPVRSLA</sequence>
<name>A0A437JRR7_9BURK</name>
<dbReference type="PANTHER" id="PTHR42194">
    <property type="entry name" value="UPF0276 PROTEIN HI_1600"/>
    <property type="match status" value="1"/>
</dbReference>
<dbReference type="SUPFAM" id="SSF51658">
    <property type="entry name" value="Xylose isomerase-like"/>
    <property type="match status" value="1"/>
</dbReference>
<dbReference type="HAMAP" id="MF_00697">
    <property type="entry name" value="UPF0276"/>
    <property type="match status" value="1"/>
</dbReference>
<comment type="similarity">
    <text evidence="1">Belongs to the UPF0276 family.</text>
</comment>
<evidence type="ECO:0000256" key="1">
    <source>
        <dbReference type="HAMAP-Rule" id="MF_00697"/>
    </source>
</evidence>
<dbReference type="EMBL" id="SACT01000007">
    <property type="protein sequence ID" value="RVT49623.1"/>
    <property type="molecule type" value="Genomic_DNA"/>
</dbReference>
<accession>A0A437JRR7</accession>
<reference evidence="2 3" key="1">
    <citation type="submission" date="2019-01" db="EMBL/GenBank/DDBJ databases">
        <authorList>
            <person name="Chen W.-M."/>
        </authorList>
    </citation>
    <scope>NUCLEOTIDE SEQUENCE [LARGE SCALE GENOMIC DNA]</scope>
    <source>
        <strain evidence="2 3">ICH-3</strain>
    </source>
</reference>
<comment type="caution">
    <text evidence="2">The sequence shown here is derived from an EMBL/GenBank/DDBJ whole genome shotgun (WGS) entry which is preliminary data.</text>
</comment>
<dbReference type="PANTHER" id="PTHR42194:SF1">
    <property type="entry name" value="UPF0276 PROTEIN HI_1600"/>
    <property type="match status" value="1"/>
</dbReference>
<dbReference type="AlphaFoldDB" id="A0A437JRR7"/>
<dbReference type="Gene3D" id="3.20.20.150">
    <property type="entry name" value="Divalent-metal-dependent TIM barrel enzymes"/>
    <property type="match status" value="1"/>
</dbReference>